<dbReference type="Pfam" id="PF03476">
    <property type="entry name" value="MOSC_N"/>
    <property type="match status" value="1"/>
</dbReference>
<organism evidence="2 3">
    <name type="scientific">Natrialba swarupiae</name>
    <dbReference type="NCBI Taxonomy" id="2448032"/>
    <lineage>
        <taxon>Archaea</taxon>
        <taxon>Methanobacteriati</taxon>
        <taxon>Methanobacteriota</taxon>
        <taxon>Stenosarchaea group</taxon>
        <taxon>Halobacteria</taxon>
        <taxon>Halobacteriales</taxon>
        <taxon>Natrialbaceae</taxon>
        <taxon>Natrialba</taxon>
    </lineage>
</organism>
<dbReference type="InterPro" id="IPR005303">
    <property type="entry name" value="MOCOS_middle"/>
</dbReference>
<protein>
    <submittedName>
        <fullName evidence="2">MOSC domain-containing protein</fullName>
    </submittedName>
</protein>
<comment type="caution">
    <text evidence="2">The sequence shown here is derived from an EMBL/GenBank/DDBJ whole genome shotgun (WGS) entry which is preliminary data.</text>
</comment>
<feature type="domain" description="MOSC" evidence="1">
    <location>
        <begin position="88"/>
        <end position="257"/>
    </location>
</feature>
<dbReference type="Proteomes" id="UP000324104">
    <property type="component" value="Unassembled WGS sequence"/>
</dbReference>
<dbReference type="GO" id="GO:0030151">
    <property type="term" value="F:molybdenum ion binding"/>
    <property type="evidence" value="ECO:0007669"/>
    <property type="project" value="InterPro"/>
</dbReference>
<accession>A0A5D5AQE1</accession>
<proteinExistence type="predicted"/>
<dbReference type="PROSITE" id="PS51340">
    <property type="entry name" value="MOSC"/>
    <property type="match status" value="1"/>
</dbReference>
<dbReference type="SUPFAM" id="SSF141673">
    <property type="entry name" value="MOSC N-terminal domain-like"/>
    <property type="match status" value="1"/>
</dbReference>
<dbReference type="InterPro" id="IPR005302">
    <property type="entry name" value="MoCF_Sase_C"/>
</dbReference>
<dbReference type="EMBL" id="VTAW01000003">
    <property type="protein sequence ID" value="TYT63207.1"/>
    <property type="molecule type" value="Genomic_DNA"/>
</dbReference>
<dbReference type="InterPro" id="IPR011037">
    <property type="entry name" value="Pyrv_Knase-like_insert_dom_sf"/>
</dbReference>
<keyword evidence="3" id="KW-1185">Reference proteome</keyword>
<dbReference type="SUPFAM" id="SSF50800">
    <property type="entry name" value="PK beta-barrel domain-like"/>
    <property type="match status" value="1"/>
</dbReference>
<dbReference type="GO" id="GO:0030170">
    <property type="term" value="F:pyridoxal phosphate binding"/>
    <property type="evidence" value="ECO:0007669"/>
    <property type="project" value="InterPro"/>
</dbReference>
<name>A0A5D5AQE1_9EURY</name>
<gene>
    <name evidence="2" type="ORF">FYC77_03800</name>
</gene>
<dbReference type="RefSeq" id="WP_149080183.1">
    <property type="nucleotide sequence ID" value="NZ_VTAW01000003.1"/>
</dbReference>
<evidence type="ECO:0000259" key="1">
    <source>
        <dbReference type="PROSITE" id="PS51340"/>
    </source>
</evidence>
<dbReference type="Pfam" id="PF03473">
    <property type="entry name" value="MOSC"/>
    <property type="match status" value="1"/>
</dbReference>
<reference evidence="2 3" key="1">
    <citation type="submission" date="2019-08" db="EMBL/GenBank/DDBJ databases">
        <title>Archaea genome.</title>
        <authorList>
            <person name="Kajale S."/>
            <person name="Shouche Y."/>
            <person name="Deshpande N."/>
            <person name="Sharma A."/>
        </authorList>
    </citation>
    <scope>NUCLEOTIDE SEQUENCE [LARGE SCALE GENOMIC DNA]</scope>
    <source>
        <strain evidence="2 3">ESP3B_9</strain>
    </source>
</reference>
<evidence type="ECO:0000313" key="2">
    <source>
        <dbReference type="EMBL" id="TYT63207.1"/>
    </source>
</evidence>
<evidence type="ECO:0000313" key="3">
    <source>
        <dbReference type="Proteomes" id="UP000324104"/>
    </source>
</evidence>
<dbReference type="GO" id="GO:0003824">
    <property type="term" value="F:catalytic activity"/>
    <property type="evidence" value="ECO:0007669"/>
    <property type="project" value="InterPro"/>
</dbReference>
<dbReference type="AlphaFoldDB" id="A0A5D5AQE1"/>
<sequence length="259" mass="29168">MARIDRLTVYPVKGLDGIDLEAATVLEGGTLAYDREFALFDADGEVINGKRTPRVHELSTDFDPDTRELVVEAPGADTRRFDLESDADRERAELWFGDYVDEELTLERDRSLGFVDRREMGPSVISTASLREVASWFDGMSVDGARRRLRANVEISDVPAFWEDRIVGDDAPALDIDGIRLEGVTPCGRCVVPARDPETGDPIEEFQERFVEQRRETFPAWADGDAFDHYYTLMIIARIPADDRGKRLRVGDPVTVVDE</sequence>